<dbReference type="AlphaFoldDB" id="A0A3N4IV72"/>
<proteinExistence type="predicted"/>
<gene>
    <name evidence="1" type="ORF">L873DRAFT_1905944</name>
</gene>
<sequence length="59" mass="6970">MMIGYKLYGHMNLPFLWLVLVITHGSYVDLRKSFILIVLMKLESLEKRVLWYVVGSVVR</sequence>
<evidence type="ECO:0000313" key="1">
    <source>
        <dbReference type="EMBL" id="RPA88678.1"/>
    </source>
</evidence>
<dbReference type="EMBL" id="ML120715">
    <property type="protein sequence ID" value="RPA88678.1"/>
    <property type="molecule type" value="Genomic_DNA"/>
</dbReference>
<keyword evidence="2" id="KW-1185">Reference proteome</keyword>
<accession>A0A3N4IV72</accession>
<organism evidence="1 2">
    <name type="scientific">Choiromyces venosus 120613-1</name>
    <dbReference type="NCBI Taxonomy" id="1336337"/>
    <lineage>
        <taxon>Eukaryota</taxon>
        <taxon>Fungi</taxon>
        <taxon>Dikarya</taxon>
        <taxon>Ascomycota</taxon>
        <taxon>Pezizomycotina</taxon>
        <taxon>Pezizomycetes</taxon>
        <taxon>Pezizales</taxon>
        <taxon>Tuberaceae</taxon>
        <taxon>Choiromyces</taxon>
    </lineage>
</organism>
<reference evidence="1 2" key="1">
    <citation type="journal article" date="2018" name="Nat. Ecol. Evol.">
        <title>Pezizomycetes genomes reveal the molecular basis of ectomycorrhizal truffle lifestyle.</title>
        <authorList>
            <person name="Murat C."/>
            <person name="Payen T."/>
            <person name="Noel B."/>
            <person name="Kuo A."/>
            <person name="Morin E."/>
            <person name="Chen J."/>
            <person name="Kohler A."/>
            <person name="Krizsan K."/>
            <person name="Balestrini R."/>
            <person name="Da Silva C."/>
            <person name="Montanini B."/>
            <person name="Hainaut M."/>
            <person name="Levati E."/>
            <person name="Barry K.W."/>
            <person name="Belfiori B."/>
            <person name="Cichocki N."/>
            <person name="Clum A."/>
            <person name="Dockter R.B."/>
            <person name="Fauchery L."/>
            <person name="Guy J."/>
            <person name="Iotti M."/>
            <person name="Le Tacon F."/>
            <person name="Lindquist E.A."/>
            <person name="Lipzen A."/>
            <person name="Malagnac F."/>
            <person name="Mello A."/>
            <person name="Molinier V."/>
            <person name="Miyauchi S."/>
            <person name="Poulain J."/>
            <person name="Riccioni C."/>
            <person name="Rubini A."/>
            <person name="Sitrit Y."/>
            <person name="Splivallo R."/>
            <person name="Traeger S."/>
            <person name="Wang M."/>
            <person name="Zifcakova L."/>
            <person name="Wipf D."/>
            <person name="Zambonelli A."/>
            <person name="Paolocci F."/>
            <person name="Nowrousian M."/>
            <person name="Ottonello S."/>
            <person name="Baldrian P."/>
            <person name="Spatafora J.W."/>
            <person name="Henrissat B."/>
            <person name="Nagy L.G."/>
            <person name="Aury J.M."/>
            <person name="Wincker P."/>
            <person name="Grigoriev I.V."/>
            <person name="Bonfante P."/>
            <person name="Martin F.M."/>
        </authorList>
    </citation>
    <scope>NUCLEOTIDE SEQUENCE [LARGE SCALE GENOMIC DNA]</scope>
    <source>
        <strain evidence="1 2">120613-1</strain>
    </source>
</reference>
<name>A0A3N4IV72_9PEZI</name>
<evidence type="ECO:0000313" key="2">
    <source>
        <dbReference type="Proteomes" id="UP000276215"/>
    </source>
</evidence>
<dbReference type="Proteomes" id="UP000276215">
    <property type="component" value="Unassembled WGS sequence"/>
</dbReference>
<protein>
    <submittedName>
        <fullName evidence="1">Uncharacterized protein</fullName>
    </submittedName>
</protein>